<accession>A0A453NLK9</accession>
<reference evidence="2" key="5">
    <citation type="journal article" date="2021" name="G3 (Bethesda)">
        <title>Aegilops tauschii genome assembly Aet v5.0 features greater sequence contiguity and improved annotation.</title>
        <authorList>
            <person name="Wang L."/>
            <person name="Zhu T."/>
            <person name="Rodriguez J.C."/>
            <person name="Deal K.R."/>
            <person name="Dubcovsky J."/>
            <person name="McGuire P.E."/>
            <person name="Lux T."/>
            <person name="Spannagl M."/>
            <person name="Mayer K.F.X."/>
            <person name="Baldrich P."/>
            <person name="Meyers B.C."/>
            <person name="Huo N."/>
            <person name="Gu Y.Q."/>
            <person name="Zhou H."/>
            <person name="Devos K.M."/>
            <person name="Bennetzen J.L."/>
            <person name="Unver T."/>
            <person name="Budak H."/>
            <person name="Gulick P.J."/>
            <person name="Galiba G."/>
            <person name="Kalapos B."/>
            <person name="Nelson D.R."/>
            <person name="Li P."/>
            <person name="You F.M."/>
            <person name="Luo M.C."/>
            <person name="Dvorak J."/>
        </authorList>
    </citation>
    <scope>NUCLEOTIDE SEQUENCE [LARGE SCALE GENOMIC DNA]</scope>
    <source>
        <strain evidence="2">cv. AL8/78</strain>
    </source>
</reference>
<feature type="transmembrane region" description="Helical" evidence="1">
    <location>
        <begin position="12"/>
        <end position="34"/>
    </location>
</feature>
<dbReference type="AlphaFoldDB" id="A0A453NLK9"/>
<protein>
    <submittedName>
        <fullName evidence="2">Uncharacterized protein</fullName>
    </submittedName>
</protein>
<reference evidence="3" key="2">
    <citation type="journal article" date="2017" name="Nat. Plants">
        <title>The Aegilops tauschii genome reveals multiple impacts of transposons.</title>
        <authorList>
            <person name="Zhao G."/>
            <person name="Zou C."/>
            <person name="Li K."/>
            <person name="Wang K."/>
            <person name="Li T."/>
            <person name="Gao L."/>
            <person name="Zhang X."/>
            <person name="Wang H."/>
            <person name="Yang Z."/>
            <person name="Liu X."/>
            <person name="Jiang W."/>
            <person name="Mao L."/>
            <person name="Kong X."/>
            <person name="Jiao Y."/>
            <person name="Jia J."/>
        </authorList>
    </citation>
    <scope>NUCLEOTIDE SEQUENCE [LARGE SCALE GENOMIC DNA]</scope>
    <source>
        <strain evidence="3">cv. AL8/78</strain>
    </source>
</reference>
<proteinExistence type="predicted"/>
<sequence>MGLNHRLHRLGNWFDSSWFSSGLYIFIVACQTIVSC</sequence>
<reference evidence="2" key="4">
    <citation type="submission" date="2019-03" db="UniProtKB">
        <authorList>
            <consortium name="EnsemblPlants"/>
        </authorList>
    </citation>
    <scope>IDENTIFICATION</scope>
</reference>
<keyword evidence="1" id="KW-0812">Transmembrane</keyword>
<evidence type="ECO:0000313" key="2">
    <source>
        <dbReference type="EnsemblPlants" id="AET6Gv20414700.5"/>
    </source>
</evidence>
<dbReference type="PROSITE" id="PS51257">
    <property type="entry name" value="PROKAR_LIPOPROTEIN"/>
    <property type="match status" value="1"/>
</dbReference>
<name>A0A453NLK9_AEGTS</name>
<dbReference type="Gramene" id="AET6Gv20414700.5">
    <property type="protein sequence ID" value="AET6Gv20414700.5"/>
    <property type="gene ID" value="AET6Gv20414700"/>
</dbReference>
<evidence type="ECO:0000313" key="3">
    <source>
        <dbReference type="Proteomes" id="UP000015105"/>
    </source>
</evidence>
<evidence type="ECO:0000256" key="1">
    <source>
        <dbReference type="SAM" id="Phobius"/>
    </source>
</evidence>
<keyword evidence="1" id="KW-1133">Transmembrane helix</keyword>
<reference evidence="3" key="1">
    <citation type="journal article" date="2014" name="Science">
        <title>Ancient hybridizations among the ancestral genomes of bread wheat.</title>
        <authorList>
            <consortium name="International Wheat Genome Sequencing Consortium,"/>
            <person name="Marcussen T."/>
            <person name="Sandve S.R."/>
            <person name="Heier L."/>
            <person name="Spannagl M."/>
            <person name="Pfeifer M."/>
            <person name="Jakobsen K.S."/>
            <person name="Wulff B.B."/>
            <person name="Steuernagel B."/>
            <person name="Mayer K.F."/>
            <person name="Olsen O.A."/>
        </authorList>
    </citation>
    <scope>NUCLEOTIDE SEQUENCE [LARGE SCALE GENOMIC DNA]</scope>
    <source>
        <strain evidence="3">cv. AL8/78</strain>
    </source>
</reference>
<organism evidence="2 3">
    <name type="scientific">Aegilops tauschii subsp. strangulata</name>
    <name type="common">Goatgrass</name>
    <dbReference type="NCBI Taxonomy" id="200361"/>
    <lineage>
        <taxon>Eukaryota</taxon>
        <taxon>Viridiplantae</taxon>
        <taxon>Streptophyta</taxon>
        <taxon>Embryophyta</taxon>
        <taxon>Tracheophyta</taxon>
        <taxon>Spermatophyta</taxon>
        <taxon>Magnoliopsida</taxon>
        <taxon>Liliopsida</taxon>
        <taxon>Poales</taxon>
        <taxon>Poaceae</taxon>
        <taxon>BOP clade</taxon>
        <taxon>Pooideae</taxon>
        <taxon>Triticodae</taxon>
        <taxon>Triticeae</taxon>
        <taxon>Triticinae</taxon>
        <taxon>Aegilops</taxon>
    </lineage>
</organism>
<keyword evidence="1" id="KW-0472">Membrane</keyword>
<dbReference type="Proteomes" id="UP000015105">
    <property type="component" value="Chromosome 6D"/>
</dbReference>
<dbReference type="EnsemblPlants" id="AET6Gv20414700.5">
    <property type="protein sequence ID" value="AET6Gv20414700.5"/>
    <property type="gene ID" value="AET6Gv20414700"/>
</dbReference>
<reference evidence="2" key="3">
    <citation type="journal article" date="2017" name="Nature">
        <title>Genome sequence of the progenitor of the wheat D genome Aegilops tauschii.</title>
        <authorList>
            <person name="Luo M.C."/>
            <person name="Gu Y.Q."/>
            <person name="Puiu D."/>
            <person name="Wang H."/>
            <person name="Twardziok S.O."/>
            <person name="Deal K.R."/>
            <person name="Huo N."/>
            <person name="Zhu T."/>
            <person name="Wang L."/>
            <person name="Wang Y."/>
            <person name="McGuire P.E."/>
            <person name="Liu S."/>
            <person name="Long H."/>
            <person name="Ramasamy R.K."/>
            <person name="Rodriguez J.C."/>
            <person name="Van S.L."/>
            <person name="Yuan L."/>
            <person name="Wang Z."/>
            <person name="Xia Z."/>
            <person name="Xiao L."/>
            <person name="Anderson O.D."/>
            <person name="Ouyang S."/>
            <person name="Liang Y."/>
            <person name="Zimin A.V."/>
            <person name="Pertea G."/>
            <person name="Qi P."/>
            <person name="Bennetzen J.L."/>
            <person name="Dai X."/>
            <person name="Dawson M.W."/>
            <person name="Muller H.G."/>
            <person name="Kugler K."/>
            <person name="Rivarola-Duarte L."/>
            <person name="Spannagl M."/>
            <person name="Mayer K.F.X."/>
            <person name="Lu F.H."/>
            <person name="Bevan M.W."/>
            <person name="Leroy P."/>
            <person name="Li P."/>
            <person name="You F.M."/>
            <person name="Sun Q."/>
            <person name="Liu Z."/>
            <person name="Lyons E."/>
            <person name="Wicker T."/>
            <person name="Salzberg S.L."/>
            <person name="Devos K.M."/>
            <person name="Dvorak J."/>
        </authorList>
    </citation>
    <scope>NUCLEOTIDE SEQUENCE [LARGE SCALE GENOMIC DNA]</scope>
    <source>
        <strain evidence="2">cv. AL8/78</strain>
    </source>
</reference>
<keyword evidence="3" id="KW-1185">Reference proteome</keyword>